<dbReference type="NCBIfam" id="TIGR01508">
    <property type="entry name" value="rib_reduct_arch"/>
    <property type="match status" value="1"/>
</dbReference>
<comment type="caution">
    <text evidence="14">The sequence shown here is derived from an EMBL/GenBank/DDBJ whole genome shotgun (WGS) entry which is preliminary data.</text>
</comment>
<name>A0A0F9RE16_9ZZZZ</name>
<dbReference type="AlphaFoldDB" id="A0A0F9RE16"/>
<evidence type="ECO:0000256" key="11">
    <source>
        <dbReference type="ARBA" id="ARBA00047550"/>
    </source>
</evidence>
<proteinExistence type="inferred from homology"/>
<keyword evidence="6" id="KW-0686">Riboflavin biosynthesis</keyword>
<dbReference type="EC" id="1.1.1.302" evidence="4"/>
<dbReference type="GO" id="GO:0008703">
    <property type="term" value="F:5-amino-6-(5-phosphoribosylamino)uracil reductase activity"/>
    <property type="evidence" value="ECO:0007669"/>
    <property type="project" value="InterPro"/>
</dbReference>
<protein>
    <recommendedName>
        <fullName evidence="5">2,5-diamino-6-ribosylamino-4(3H)-pyrimidinone 5'-phosphate reductase</fullName>
        <ecNumber evidence="4">1.1.1.302</ecNumber>
    </recommendedName>
    <alternativeName>
        <fullName evidence="10">2,5-diamino-6-(5-phospho-D-ribosylamino)pyrimidin-4(3H)-one reductase</fullName>
    </alternativeName>
    <alternativeName>
        <fullName evidence="9">2,5-diamino-6-ribitylamino-4(3H)-pyrimidinone 5'-phosphate synthase</fullName>
    </alternativeName>
</protein>
<evidence type="ECO:0000256" key="6">
    <source>
        <dbReference type="ARBA" id="ARBA00022619"/>
    </source>
</evidence>
<dbReference type="PANTHER" id="PTHR38011:SF7">
    <property type="entry name" value="2,5-DIAMINO-6-RIBOSYLAMINO-4(3H)-PYRIMIDINONE 5'-PHOSPHATE REDUCTASE"/>
    <property type="match status" value="1"/>
</dbReference>
<comment type="catalytic activity">
    <reaction evidence="11">
        <text>2,5-diamino-6-(1-D-ribitylamino)pyrimidin-4(3H)-one 5'-phosphate + NAD(+) = 2,5-diamino-6-(1-D-ribosylamino)pyrimidin-4(3H)-one 5'-phosphate + NADH + H(+)</text>
        <dbReference type="Rhea" id="RHEA:27274"/>
        <dbReference type="ChEBI" id="CHEBI:15378"/>
        <dbReference type="ChEBI" id="CHEBI:57540"/>
        <dbReference type="ChEBI" id="CHEBI:57945"/>
        <dbReference type="ChEBI" id="CHEBI:58890"/>
        <dbReference type="ChEBI" id="CHEBI:59545"/>
        <dbReference type="EC" id="1.1.1.302"/>
    </reaction>
</comment>
<gene>
    <name evidence="14" type="ORF">LCGC14_0985300</name>
</gene>
<dbReference type="SUPFAM" id="SSF53597">
    <property type="entry name" value="Dihydrofolate reductase-like"/>
    <property type="match status" value="1"/>
</dbReference>
<dbReference type="PANTHER" id="PTHR38011">
    <property type="entry name" value="DIHYDROFOLATE REDUCTASE FAMILY PROTEIN (AFU_ORTHOLOGUE AFUA_8G06820)"/>
    <property type="match status" value="1"/>
</dbReference>
<dbReference type="UniPathway" id="UPA00275"/>
<dbReference type="EMBL" id="LAZR01003704">
    <property type="protein sequence ID" value="KKN15518.1"/>
    <property type="molecule type" value="Genomic_DNA"/>
</dbReference>
<evidence type="ECO:0000313" key="14">
    <source>
        <dbReference type="EMBL" id="KKN15518.1"/>
    </source>
</evidence>
<evidence type="ECO:0000256" key="3">
    <source>
        <dbReference type="ARBA" id="ARBA00011738"/>
    </source>
</evidence>
<comment type="subunit">
    <text evidence="3">Homodimer.</text>
</comment>
<evidence type="ECO:0000256" key="5">
    <source>
        <dbReference type="ARBA" id="ARBA00015035"/>
    </source>
</evidence>
<evidence type="ECO:0000256" key="8">
    <source>
        <dbReference type="ARBA" id="ARBA00023002"/>
    </source>
</evidence>
<reference evidence="14" key="1">
    <citation type="journal article" date="2015" name="Nature">
        <title>Complex archaea that bridge the gap between prokaryotes and eukaryotes.</title>
        <authorList>
            <person name="Spang A."/>
            <person name="Saw J.H."/>
            <person name="Jorgensen S.L."/>
            <person name="Zaremba-Niedzwiedzka K."/>
            <person name="Martijn J."/>
            <person name="Lind A.E."/>
            <person name="van Eijk R."/>
            <person name="Schleper C."/>
            <person name="Guy L."/>
            <person name="Ettema T.J."/>
        </authorList>
    </citation>
    <scope>NUCLEOTIDE SEQUENCE</scope>
</reference>
<dbReference type="InterPro" id="IPR024072">
    <property type="entry name" value="DHFR-like_dom_sf"/>
</dbReference>
<comment type="similarity">
    <text evidence="2">Belongs to the HTP reductase family.</text>
</comment>
<dbReference type="NCBIfam" id="TIGR00227">
    <property type="entry name" value="ribD_Cterm"/>
    <property type="match status" value="1"/>
</dbReference>
<evidence type="ECO:0000256" key="10">
    <source>
        <dbReference type="ARBA" id="ARBA00031630"/>
    </source>
</evidence>
<evidence type="ECO:0000259" key="13">
    <source>
        <dbReference type="Pfam" id="PF01872"/>
    </source>
</evidence>
<evidence type="ECO:0000256" key="2">
    <source>
        <dbReference type="ARBA" id="ARBA00009723"/>
    </source>
</evidence>
<dbReference type="InterPro" id="IPR002734">
    <property type="entry name" value="RibDG_C"/>
</dbReference>
<evidence type="ECO:0000256" key="4">
    <source>
        <dbReference type="ARBA" id="ARBA00012851"/>
    </source>
</evidence>
<dbReference type="Gene3D" id="3.40.430.10">
    <property type="entry name" value="Dihydrofolate Reductase, subunit A"/>
    <property type="match status" value="1"/>
</dbReference>
<dbReference type="GO" id="GO:0009231">
    <property type="term" value="P:riboflavin biosynthetic process"/>
    <property type="evidence" value="ECO:0007669"/>
    <property type="project" value="UniProtKB-UniPathway"/>
</dbReference>
<dbReference type="Pfam" id="PF01872">
    <property type="entry name" value="RibD_C"/>
    <property type="match status" value="1"/>
</dbReference>
<keyword evidence="8" id="KW-0560">Oxidoreductase</keyword>
<dbReference type="GO" id="GO:0050661">
    <property type="term" value="F:NADP binding"/>
    <property type="evidence" value="ECO:0007669"/>
    <property type="project" value="InterPro"/>
</dbReference>
<keyword evidence="7" id="KW-0521">NADP</keyword>
<comment type="pathway">
    <text evidence="1">Cofactor biosynthesis; riboflavin biosynthesis.</text>
</comment>
<dbReference type="InterPro" id="IPR011549">
    <property type="entry name" value="RibD_C"/>
</dbReference>
<dbReference type="InterPro" id="IPR050765">
    <property type="entry name" value="Riboflavin_Biosynth_HTPR"/>
</dbReference>
<organism evidence="14">
    <name type="scientific">marine sediment metagenome</name>
    <dbReference type="NCBI Taxonomy" id="412755"/>
    <lineage>
        <taxon>unclassified sequences</taxon>
        <taxon>metagenomes</taxon>
        <taxon>ecological metagenomes</taxon>
    </lineage>
</organism>
<sequence length="225" mass="25809">MRGIEKPYIILSAAMTIDGKIASKIGDTEISDEKDWKEVHKLRTQVDAIMVGKGTILKDDPKLHIKYYNHKGYYRIVVDSNLNIPIDAKVIEFQPNIYRTIICTTENVNENKINEFKTKNVTIIKVGSGQRVDLVKLMPILYKFDIKTILLEGGGNLNWSFIKNELIDEIRLTIAPWVIGGKNAISLVEGEGFEKMFQGPRFKLEEINSRGNYVLLKYKKNIYEQ</sequence>
<evidence type="ECO:0000256" key="12">
    <source>
        <dbReference type="ARBA" id="ARBA00049020"/>
    </source>
</evidence>
<evidence type="ECO:0000256" key="1">
    <source>
        <dbReference type="ARBA" id="ARBA00005104"/>
    </source>
</evidence>
<dbReference type="InterPro" id="IPR006401">
    <property type="entry name" value="Rib_reduct_arc"/>
</dbReference>
<evidence type="ECO:0000256" key="7">
    <source>
        <dbReference type="ARBA" id="ARBA00022857"/>
    </source>
</evidence>
<evidence type="ECO:0000256" key="9">
    <source>
        <dbReference type="ARBA" id="ARBA00030073"/>
    </source>
</evidence>
<comment type="catalytic activity">
    <reaction evidence="12">
        <text>2,5-diamino-6-(1-D-ribitylamino)pyrimidin-4(3H)-one 5'-phosphate + NADP(+) = 2,5-diamino-6-(1-D-ribosylamino)pyrimidin-4(3H)-one 5'-phosphate + NADPH + H(+)</text>
        <dbReference type="Rhea" id="RHEA:27278"/>
        <dbReference type="ChEBI" id="CHEBI:15378"/>
        <dbReference type="ChEBI" id="CHEBI:57783"/>
        <dbReference type="ChEBI" id="CHEBI:58349"/>
        <dbReference type="ChEBI" id="CHEBI:58890"/>
        <dbReference type="ChEBI" id="CHEBI:59545"/>
        <dbReference type="EC" id="1.1.1.302"/>
    </reaction>
</comment>
<accession>A0A0F9RE16</accession>
<feature type="domain" description="Bacterial bifunctional deaminase-reductase C-terminal" evidence="13">
    <location>
        <begin position="7"/>
        <end position="215"/>
    </location>
</feature>